<dbReference type="EC" id="2.1.3.2" evidence="7"/>
<dbReference type="InterPro" id="IPR006131">
    <property type="entry name" value="Asp_carbamoyltransf_Asp/Orn-bd"/>
</dbReference>
<dbReference type="RefSeq" id="WP_182083165.1">
    <property type="nucleotide sequence ID" value="NZ_CP049366.1"/>
</dbReference>
<feature type="binding site" evidence="7">
    <location>
        <position position="49"/>
    </location>
    <ligand>
        <name>carbamoyl phosphate</name>
        <dbReference type="ChEBI" id="CHEBI:58228"/>
    </ligand>
</feature>
<dbReference type="InterPro" id="IPR002082">
    <property type="entry name" value="Asp_carbamoyltransf"/>
</dbReference>
<dbReference type="Pfam" id="PF00185">
    <property type="entry name" value="OTCace"/>
    <property type="match status" value="1"/>
</dbReference>
<evidence type="ECO:0000313" key="10">
    <source>
        <dbReference type="EMBL" id="QMT83865.1"/>
    </source>
</evidence>
<dbReference type="FunFam" id="3.40.50.1370:FF:000011">
    <property type="entry name" value="Aspartate carbamoyltransferase"/>
    <property type="match status" value="1"/>
</dbReference>
<dbReference type="GO" id="GO:0004070">
    <property type="term" value="F:aspartate carbamoyltransferase activity"/>
    <property type="evidence" value="ECO:0007669"/>
    <property type="project" value="UniProtKB-UniRule"/>
</dbReference>
<feature type="binding site" evidence="7">
    <location>
        <position position="129"/>
    </location>
    <ligand>
        <name>carbamoyl phosphate</name>
        <dbReference type="ChEBI" id="CHEBI:58228"/>
    </ligand>
</feature>
<dbReference type="Pfam" id="PF02729">
    <property type="entry name" value="OTCace_N"/>
    <property type="match status" value="1"/>
</dbReference>
<dbReference type="EMBL" id="CP049366">
    <property type="protein sequence ID" value="QMT83865.1"/>
    <property type="molecule type" value="Genomic_DNA"/>
</dbReference>
<keyword evidence="4 7" id="KW-0665">Pyrimidine biosynthesis</keyword>
<comment type="pathway">
    <text evidence="1 7">Pyrimidine metabolism; UMP biosynthesis via de novo pathway; (S)-dihydroorotate from bicarbonate: step 2/3.</text>
</comment>
<evidence type="ECO:0000259" key="8">
    <source>
        <dbReference type="Pfam" id="PF00185"/>
    </source>
</evidence>
<feature type="domain" description="Aspartate/ornithine carbamoyltransferase carbamoyl-P binding" evidence="9">
    <location>
        <begin position="2"/>
        <end position="142"/>
    </location>
</feature>
<evidence type="ECO:0000256" key="4">
    <source>
        <dbReference type="ARBA" id="ARBA00022975"/>
    </source>
</evidence>
<evidence type="ECO:0000256" key="1">
    <source>
        <dbReference type="ARBA" id="ARBA00004852"/>
    </source>
</evidence>
<proteinExistence type="inferred from homology"/>
<evidence type="ECO:0000256" key="2">
    <source>
        <dbReference type="ARBA" id="ARBA00008896"/>
    </source>
</evidence>
<evidence type="ECO:0000256" key="7">
    <source>
        <dbReference type="HAMAP-Rule" id="MF_00001"/>
    </source>
</evidence>
<feature type="binding site" evidence="7">
    <location>
        <position position="50"/>
    </location>
    <ligand>
        <name>carbamoyl phosphate</name>
        <dbReference type="ChEBI" id="CHEBI:58228"/>
    </ligand>
</feature>
<feature type="binding site" evidence="7">
    <location>
        <position position="258"/>
    </location>
    <ligand>
        <name>carbamoyl phosphate</name>
        <dbReference type="ChEBI" id="CHEBI:58228"/>
    </ligand>
</feature>
<dbReference type="PRINTS" id="PR00100">
    <property type="entry name" value="AOTCASE"/>
</dbReference>
<gene>
    <name evidence="7" type="primary">pyrB</name>
    <name evidence="10" type="ORF">G6534_04175</name>
</gene>
<feature type="binding site" evidence="7">
    <location>
        <position position="257"/>
    </location>
    <ligand>
        <name>carbamoyl phosphate</name>
        <dbReference type="ChEBI" id="CHEBI:58228"/>
    </ligand>
</feature>
<sequence length="316" mass="35264">MKNILSMSQLSNEEVLNLIDSAIDFKAGKKSEIGQDKFAINLFFENSTRTKSSFQVAEMKLGMKEIEFEASTSSTSKGETLYDTVKTEESIGASVAVIRHSQDKYYEDLVNNHNLKIHIINGGDGTGQHPSQSLLDLMTIYEHFGSFDGLKVGIIGDLSHSRVAHSNAEILTRLGASVCFGGLDSWYTPEFAEIGPHMSVDELCQEMDVVMLLRVQHERLSAEENKNFSKADYFEKYGLDMNRVNMMKPDAMIMHPAPVNRGAEIADDVVECDKSYIFPQMANGVFMRMAMIEAVLEGDNAEDELIGQKCKIVLHK</sequence>
<dbReference type="InterPro" id="IPR006132">
    <property type="entry name" value="Asp/Orn_carbamoyltranf_P-bd"/>
</dbReference>
<dbReference type="GO" id="GO:0044205">
    <property type="term" value="P:'de novo' UMP biosynthetic process"/>
    <property type="evidence" value="ECO:0007669"/>
    <property type="project" value="UniProtKB-UniRule"/>
</dbReference>
<accession>A0A7L7KW04</accession>
<dbReference type="NCBIfam" id="TIGR00670">
    <property type="entry name" value="asp_carb_tr"/>
    <property type="match status" value="1"/>
</dbReference>
<dbReference type="PRINTS" id="PR00101">
    <property type="entry name" value="ATCASE"/>
</dbReference>
<reference evidence="10 11" key="1">
    <citation type="submission" date="2020-02" db="EMBL/GenBank/DDBJ databases">
        <title>Complete Genome Sequence of Lactobacillus sp. NFFJ11 Isolated from animal feed.</title>
        <authorList>
            <person name="Jung J.Y."/>
        </authorList>
    </citation>
    <scope>NUCLEOTIDE SEQUENCE [LARGE SCALE GENOMIC DNA]</scope>
    <source>
        <strain evidence="10 11">NFFJ11</strain>
    </source>
</reference>
<dbReference type="PANTHER" id="PTHR45753">
    <property type="entry name" value="ORNITHINE CARBAMOYLTRANSFERASE, MITOCHONDRIAL"/>
    <property type="match status" value="1"/>
</dbReference>
<evidence type="ECO:0000313" key="11">
    <source>
        <dbReference type="Proteomes" id="UP000514410"/>
    </source>
</evidence>
<evidence type="ECO:0000256" key="6">
    <source>
        <dbReference type="ARBA" id="ARBA00048859"/>
    </source>
</evidence>
<dbReference type="InterPro" id="IPR036901">
    <property type="entry name" value="Asp/Orn_carbamoylTrfase_sf"/>
</dbReference>
<dbReference type="UniPathway" id="UPA00070">
    <property type="reaction ID" value="UER00116"/>
</dbReference>
<dbReference type="SUPFAM" id="SSF53671">
    <property type="entry name" value="Aspartate/ornithine carbamoyltransferase"/>
    <property type="match status" value="1"/>
</dbReference>
<comment type="subunit">
    <text evidence="7">Heterododecamer (2C3:3R2) of six catalytic PyrB chains organized as two trimers (C3), and six regulatory PyrI chains organized as three dimers (R2).</text>
</comment>
<dbReference type="KEGG" id="cpab:G6534_04175"/>
<dbReference type="PANTHER" id="PTHR45753:SF6">
    <property type="entry name" value="ASPARTATE CARBAMOYLTRANSFERASE"/>
    <property type="match status" value="1"/>
</dbReference>
<comment type="catalytic activity">
    <reaction evidence="6 7">
        <text>carbamoyl phosphate + L-aspartate = N-carbamoyl-L-aspartate + phosphate + H(+)</text>
        <dbReference type="Rhea" id="RHEA:20013"/>
        <dbReference type="ChEBI" id="CHEBI:15378"/>
        <dbReference type="ChEBI" id="CHEBI:29991"/>
        <dbReference type="ChEBI" id="CHEBI:32814"/>
        <dbReference type="ChEBI" id="CHEBI:43474"/>
        <dbReference type="ChEBI" id="CHEBI:58228"/>
        <dbReference type="EC" id="2.1.3.2"/>
    </reaction>
</comment>
<comment type="function">
    <text evidence="5 7">Catalyzes the condensation of carbamoyl phosphate and aspartate to form carbamoyl aspartate and inorganic phosphate, the committed step in the de novo pyrimidine nucleotide biosynthesis pathway.</text>
</comment>
<dbReference type="Proteomes" id="UP000514410">
    <property type="component" value="Chromosome"/>
</dbReference>
<keyword evidence="11" id="KW-1185">Reference proteome</keyword>
<feature type="domain" description="Aspartate/ornithine carbamoyltransferase Asp/Orn-binding" evidence="8">
    <location>
        <begin position="148"/>
        <end position="293"/>
    </location>
</feature>
<dbReference type="GO" id="GO:0006520">
    <property type="term" value="P:amino acid metabolic process"/>
    <property type="evidence" value="ECO:0007669"/>
    <property type="project" value="InterPro"/>
</dbReference>
<dbReference type="NCBIfam" id="NF002032">
    <property type="entry name" value="PRK00856.1"/>
    <property type="match status" value="1"/>
</dbReference>
<comment type="similarity">
    <text evidence="2 7">Belongs to the aspartate/ornithine carbamoyltransferase superfamily. ATCase family.</text>
</comment>
<dbReference type="HAMAP" id="MF_00001">
    <property type="entry name" value="Asp_carb_tr"/>
    <property type="match status" value="1"/>
</dbReference>
<feature type="binding site" evidence="7">
    <location>
        <position position="214"/>
    </location>
    <ligand>
        <name>L-aspartate</name>
        <dbReference type="ChEBI" id="CHEBI:29991"/>
    </ligand>
</feature>
<feature type="binding site" evidence="7">
    <location>
        <position position="99"/>
    </location>
    <ligand>
        <name>carbamoyl phosphate</name>
        <dbReference type="ChEBI" id="CHEBI:58228"/>
    </ligand>
</feature>
<dbReference type="GO" id="GO:0005829">
    <property type="term" value="C:cytosol"/>
    <property type="evidence" value="ECO:0007669"/>
    <property type="project" value="TreeGrafter"/>
</dbReference>
<keyword evidence="3 7" id="KW-0808">Transferase</keyword>
<dbReference type="AlphaFoldDB" id="A0A7L7KW04"/>
<feature type="binding site" evidence="7">
    <location>
        <position position="77"/>
    </location>
    <ligand>
        <name>L-aspartate</name>
        <dbReference type="ChEBI" id="CHEBI:29991"/>
    </ligand>
</feature>
<dbReference type="PROSITE" id="PS00097">
    <property type="entry name" value="CARBAMOYLTRANSFERASE"/>
    <property type="match status" value="1"/>
</dbReference>
<dbReference type="GO" id="GO:0016597">
    <property type="term" value="F:amino acid binding"/>
    <property type="evidence" value="ECO:0007669"/>
    <property type="project" value="InterPro"/>
</dbReference>
<protein>
    <recommendedName>
        <fullName evidence="7">Aspartate carbamoyltransferase</fullName>
        <ecNumber evidence="7">2.1.3.2</ecNumber>
    </recommendedName>
    <alternativeName>
        <fullName evidence="7">Aspartate transcarbamylase</fullName>
        <shortName evidence="7">ATCase</shortName>
    </alternativeName>
</protein>
<evidence type="ECO:0000256" key="5">
    <source>
        <dbReference type="ARBA" id="ARBA00043884"/>
    </source>
</evidence>
<dbReference type="GO" id="GO:0006207">
    <property type="term" value="P:'de novo' pyrimidine nucleobase biosynthetic process"/>
    <property type="evidence" value="ECO:0007669"/>
    <property type="project" value="InterPro"/>
</dbReference>
<feature type="binding site" evidence="7">
    <location>
        <position position="132"/>
    </location>
    <ligand>
        <name>carbamoyl phosphate</name>
        <dbReference type="ChEBI" id="CHEBI:58228"/>
    </ligand>
</feature>
<organism evidence="10 11">
    <name type="scientific">Companilactobacillus pabuli</name>
    <dbReference type="NCBI Taxonomy" id="2714036"/>
    <lineage>
        <taxon>Bacteria</taxon>
        <taxon>Bacillati</taxon>
        <taxon>Bacillota</taxon>
        <taxon>Bacilli</taxon>
        <taxon>Lactobacillales</taxon>
        <taxon>Lactobacillaceae</taxon>
        <taxon>Companilactobacillus</taxon>
    </lineage>
</organism>
<dbReference type="Gene3D" id="3.40.50.1370">
    <property type="entry name" value="Aspartate/ornithine carbamoyltransferase"/>
    <property type="match status" value="2"/>
</dbReference>
<feature type="binding site" evidence="7">
    <location>
        <position position="162"/>
    </location>
    <ligand>
        <name>L-aspartate</name>
        <dbReference type="ChEBI" id="CHEBI:29991"/>
    </ligand>
</feature>
<evidence type="ECO:0000256" key="3">
    <source>
        <dbReference type="ARBA" id="ARBA00022679"/>
    </source>
</evidence>
<name>A0A7L7KW04_9LACO</name>
<evidence type="ECO:0000259" key="9">
    <source>
        <dbReference type="Pfam" id="PF02729"/>
    </source>
</evidence>
<dbReference type="InterPro" id="IPR006130">
    <property type="entry name" value="Asp/Orn_carbamoylTrfase"/>
</dbReference>